<accession>A0A0C9XT63</accession>
<dbReference type="AlphaFoldDB" id="A0A0C9XT63"/>
<name>A0A0C9XT63_9AGAR</name>
<gene>
    <name evidence="3" type="ORF">K443DRAFT_4258</name>
</gene>
<keyword evidence="4" id="KW-1185">Reference proteome</keyword>
<evidence type="ECO:0000256" key="1">
    <source>
        <dbReference type="SAM" id="Coils"/>
    </source>
</evidence>
<reference evidence="3 4" key="1">
    <citation type="submission" date="2014-04" db="EMBL/GenBank/DDBJ databases">
        <authorList>
            <consortium name="DOE Joint Genome Institute"/>
            <person name="Kuo A."/>
            <person name="Kohler A."/>
            <person name="Nagy L.G."/>
            <person name="Floudas D."/>
            <person name="Copeland A."/>
            <person name="Barry K.W."/>
            <person name="Cichocki N."/>
            <person name="Veneault-Fourrey C."/>
            <person name="LaButti K."/>
            <person name="Lindquist E.A."/>
            <person name="Lipzen A."/>
            <person name="Lundell T."/>
            <person name="Morin E."/>
            <person name="Murat C."/>
            <person name="Sun H."/>
            <person name="Tunlid A."/>
            <person name="Henrissat B."/>
            <person name="Grigoriev I.V."/>
            <person name="Hibbett D.S."/>
            <person name="Martin F."/>
            <person name="Nordberg H.P."/>
            <person name="Cantor M.N."/>
            <person name="Hua S.X."/>
        </authorList>
    </citation>
    <scope>NUCLEOTIDE SEQUENCE [LARGE SCALE GENOMIC DNA]</scope>
    <source>
        <strain evidence="3 4">LaAM-08-1</strain>
    </source>
</reference>
<dbReference type="HOGENOM" id="CLU_061607_0_0_1"/>
<feature type="region of interest" description="Disordered" evidence="2">
    <location>
        <begin position="290"/>
        <end position="356"/>
    </location>
</feature>
<evidence type="ECO:0000313" key="4">
    <source>
        <dbReference type="Proteomes" id="UP000054477"/>
    </source>
</evidence>
<reference evidence="4" key="2">
    <citation type="submission" date="2015-01" db="EMBL/GenBank/DDBJ databases">
        <title>Evolutionary Origins and Diversification of the Mycorrhizal Mutualists.</title>
        <authorList>
            <consortium name="DOE Joint Genome Institute"/>
            <consortium name="Mycorrhizal Genomics Consortium"/>
            <person name="Kohler A."/>
            <person name="Kuo A."/>
            <person name="Nagy L.G."/>
            <person name="Floudas D."/>
            <person name="Copeland A."/>
            <person name="Barry K.W."/>
            <person name="Cichocki N."/>
            <person name="Veneault-Fourrey C."/>
            <person name="LaButti K."/>
            <person name="Lindquist E.A."/>
            <person name="Lipzen A."/>
            <person name="Lundell T."/>
            <person name="Morin E."/>
            <person name="Murat C."/>
            <person name="Riley R."/>
            <person name="Ohm R."/>
            <person name="Sun H."/>
            <person name="Tunlid A."/>
            <person name="Henrissat B."/>
            <person name="Grigoriev I.V."/>
            <person name="Hibbett D.S."/>
            <person name="Martin F."/>
        </authorList>
    </citation>
    <scope>NUCLEOTIDE SEQUENCE [LARGE SCALE GENOMIC DNA]</scope>
    <source>
        <strain evidence="4">LaAM-08-1</strain>
    </source>
</reference>
<evidence type="ECO:0000313" key="3">
    <source>
        <dbReference type="EMBL" id="KIK04904.1"/>
    </source>
</evidence>
<keyword evidence="1" id="KW-0175">Coiled coil</keyword>
<dbReference type="EMBL" id="KN838565">
    <property type="protein sequence ID" value="KIK04904.1"/>
    <property type="molecule type" value="Genomic_DNA"/>
</dbReference>
<dbReference type="Proteomes" id="UP000054477">
    <property type="component" value="Unassembled WGS sequence"/>
</dbReference>
<organism evidence="3 4">
    <name type="scientific">Laccaria amethystina LaAM-08-1</name>
    <dbReference type="NCBI Taxonomy" id="1095629"/>
    <lineage>
        <taxon>Eukaryota</taxon>
        <taxon>Fungi</taxon>
        <taxon>Dikarya</taxon>
        <taxon>Basidiomycota</taxon>
        <taxon>Agaricomycotina</taxon>
        <taxon>Agaricomycetes</taxon>
        <taxon>Agaricomycetidae</taxon>
        <taxon>Agaricales</taxon>
        <taxon>Agaricineae</taxon>
        <taxon>Hydnangiaceae</taxon>
        <taxon>Laccaria</taxon>
    </lineage>
</organism>
<feature type="coiled-coil region" evidence="1">
    <location>
        <begin position="220"/>
        <end position="247"/>
    </location>
</feature>
<evidence type="ECO:0000256" key="2">
    <source>
        <dbReference type="SAM" id="MobiDB-lite"/>
    </source>
</evidence>
<proteinExistence type="predicted"/>
<sequence length="356" mass="39345">MDKNSFLTVYGKAHVRALTPENIKAAFKKTGVWPFNPNVVTAEMLAPSKDTSCEAHVPLPPDDPAIDVLATMLRKLAKIDEAEDEPISEAPIAGPSNTKQDVINEAIEGLSQTKLAHLISTTLTTSHDTMPTTLTHTISHPQPSPLLSIQPTTETEVLLLAALQESHKRNLLNEAYCVKAKGALQFQEEKKKKKKRQGTLPDGLPRVLTGDRFYEERVNFEKERRAEEREKENRKDLRAEWKAAKEKWQQAEDTRKVLKERETAKYEEALAVWKAANEGQGCGCGCGRGRGRGGGSAGQKPVMAAIPKRVPPPLLKDFLAGRTGTGLAEEEEGEHFTSDDDDESNSDDETTNSEDR</sequence>
<feature type="compositionally biased region" description="Acidic residues" evidence="2">
    <location>
        <begin position="328"/>
        <end position="356"/>
    </location>
</feature>
<dbReference type="OrthoDB" id="3009283at2759"/>
<protein>
    <submittedName>
        <fullName evidence="3">Uncharacterized protein</fullName>
    </submittedName>
</protein>
<dbReference type="STRING" id="1095629.A0A0C9XT63"/>